<dbReference type="InterPro" id="IPR003313">
    <property type="entry name" value="AraC-bd"/>
</dbReference>
<dbReference type="SUPFAM" id="SSF46689">
    <property type="entry name" value="Homeodomain-like"/>
    <property type="match status" value="2"/>
</dbReference>
<dbReference type="Proteomes" id="UP000318815">
    <property type="component" value="Unassembled WGS sequence"/>
</dbReference>
<dbReference type="GO" id="GO:0003700">
    <property type="term" value="F:DNA-binding transcription factor activity"/>
    <property type="evidence" value="ECO:0007669"/>
    <property type="project" value="InterPro"/>
</dbReference>
<reference evidence="5 6" key="1">
    <citation type="submission" date="2019-08" db="EMBL/GenBank/DDBJ databases">
        <title>Whole genome sequencing of chitin degrading bacteria Chitinophaga pinensis YS16.</title>
        <authorList>
            <person name="Singh R.P."/>
            <person name="Manchanda G."/>
            <person name="Maurya I.K."/>
            <person name="Joshi N.K."/>
            <person name="Srivastava A.K."/>
        </authorList>
    </citation>
    <scope>NUCLEOTIDE SEQUENCE [LARGE SCALE GENOMIC DNA]</scope>
    <source>
        <strain evidence="5 6">YS-16</strain>
    </source>
</reference>
<dbReference type="PANTHER" id="PTHR43280">
    <property type="entry name" value="ARAC-FAMILY TRANSCRIPTIONAL REGULATOR"/>
    <property type="match status" value="1"/>
</dbReference>
<evidence type="ECO:0000313" key="6">
    <source>
        <dbReference type="Proteomes" id="UP000318815"/>
    </source>
</evidence>
<dbReference type="CDD" id="cd06986">
    <property type="entry name" value="cupin_MmsR-like_N"/>
    <property type="match status" value="1"/>
</dbReference>
<proteinExistence type="predicted"/>
<dbReference type="Pfam" id="PF12833">
    <property type="entry name" value="HTH_18"/>
    <property type="match status" value="1"/>
</dbReference>
<dbReference type="Gene3D" id="1.10.10.60">
    <property type="entry name" value="Homeodomain-like"/>
    <property type="match status" value="2"/>
</dbReference>
<keyword evidence="2" id="KW-0238">DNA-binding</keyword>
<dbReference type="InterPro" id="IPR018060">
    <property type="entry name" value="HTH_AraC"/>
</dbReference>
<comment type="caution">
    <text evidence="5">The sequence shown here is derived from an EMBL/GenBank/DDBJ whole genome shotgun (WGS) entry which is preliminary data.</text>
</comment>
<keyword evidence="1" id="KW-0805">Transcription regulation</keyword>
<keyword evidence="3" id="KW-0804">Transcription</keyword>
<evidence type="ECO:0000256" key="1">
    <source>
        <dbReference type="ARBA" id="ARBA00023015"/>
    </source>
</evidence>
<dbReference type="GO" id="GO:0043565">
    <property type="term" value="F:sequence-specific DNA binding"/>
    <property type="evidence" value="ECO:0007669"/>
    <property type="project" value="InterPro"/>
</dbReference>
<dbReference type="SMART" id="SM00342">
    <property type="entry name" value="HTH_ARAC"/>
    <property type="match status" value="1"/>
</dbReference>
<dbReference type="PROSITE" id="PS01124">
    <property type="entry name" value="HTH_ARAC_FAMILY_2"/>
    <property type="match status" value="1"/>
</dbReference>
<dbReference type="Gene3D" id="2.60.120.280">
    <property type="entry name" value="Regulatory protein AraC"/>
    <property type="match status" value="1"/>
</dbReference>
<keyword evidence="6" id="KW-1185">Reference proteome</keyword>
<dbReference type="InterPro" id="IPR009057">
    <property type="entry name" value="Homeodomain-like_sf"/>
</dbReference>
<dbReference type="RefSeq" id="WP_146307174.1">
    <property type="nucleotide sequence ID" value="NZ_VOHS01000031.1"/>
</dbReference>
<dbReference type="PANTHER" id="PTHR43280:SF30">
    <property type="entry name" value="MMSAB OPERON REGULATORY PROTEIN"/>
    <property type="match status" value="1"/>
</dbReference>
<dbReference type="EMBL" id="VOHS01000031">
    <property type="protein sequence ID" value="TWV96846.1"/>
    <property type="molecule type" value="Genomic_DNA"/>
</dbReference>
<evidence type="ECO:0000259" key="4">
    <source>
        <dbReference type="PROSITE" id="PS01124"/>
    </source>
</evidence>
<sequence>MGTLKRRDGFEGEQLISLPEAVWKNAIKINPVLGQLYITHIGYFPKAAFHYRDREKGCVDNILIYCTHGKGWYSIDDRTFKVGMNEYVIIPATELPLRYGSDDENPWTIYWVHFTGKDMAAFNQGFNIGLYDGPRHIHRNEKGIQLWNTMFQCLKMGFGKDNLGKANLHLYHFLATFLFPDKTLRERQQSRDRINETIIYMQQHLTAVLTVEELAQLVELSPSHFSTLFKKTTGMSPLNYFIHLKLQQACLLLYTTDMKIKQVGVAIGYDDPYHFSRLFKKSMHVSPEHYRGMRRKDHGGMDCLVL</sequence>
<organism evidence="5 6">
    <name type="scientific">Chitinophaga pinensis</name>
    <dbReference type="NCBI Taxonomy" id="79329"/>
    <lineage>
        <taxon>Bacteria</taxon>
        <taxon>Pseudomonadati</taxon>
        <taxon>Bacteroidota</taxon>
        <taxon>Chitinophagia</taxon>
        <taxon>Chitinophagales</taxon>
        <taxon>Chitinophagaceae</taxon>
        <taxon>Chitinophaga</taxon>
    </lineage>
</organism>
<dbReference type="Pfam" id="PF02311">
    <property type="entry name" value="AraC_binding"/>
    <property type="match status" value="1"/>
</dbReference>
<dbReference type="AlphaFoldDB" id="A0A5C6LN98"/>
<accession>A0A5C6LN98</accession>
<dbReference type="InterPro" id="IPR037923">
    <property type="entry name" value="HTH-like"/>
</dbReference>
<protein>
    <submittedName>
        <fullName evidence="5">AraC family transcriptional regulator</fullName>
    </submittedName>
</protein>
<evidence type="ECO:0000313" key="5">
    <source>
        <dbReference type="EMBL" id="TWV96846.1"/>
    </source>
</evidence>
<dbReference type="OrthoDB" id="9813413at2"/>
<name>A0A5C6LN98_9BACT</name>
<evidence type="ECO:0000256" key="2">
    <source>
        <dbReference type="ARBA" id="ARBA00023125"/>
    </source>
</evidence>
<dbReference type="SUPFAM" id="SSF51215">
    <property type="entry name" value="Regulatory protein AraC"/>
    <property type="match status" value="1"/>
</dbReference>
<feature type="domain" description="HTH araC/xylS-type" evidence="4">
    <location>
        <begin position="195"/>
        <end position="293"/>
    </location>
</feature>
<gene>
    <name evidence="5" type="ORF">FEF09_22395</name>
</gene>
<evidence type="ECO:0000256" key="3">
    <source>
        <dbReference type="ARBA" id="ARBA00023163"/>
    </source>
</evidence>